<name>A0A8E0QTE7_9EURO</name>
<accession>A0A8E0QTE7</accession>
<evidence type="ECO:0000256" key="1">
    <source>
        <dbReference type="SAM" id="MobiDB-lite"/>
    </source>
</evidence>
<sequence length="347" mass="38152">MECFHCHVAELPLIVPEEMVEEPCFDRVQNLISIGSENMLLSGGTVVSSKDNLAANFRPYWSQLTVLDPVQDTPDPCKGRSTTTTSASLPRGTTYRPQLTENDKDYKGVDDTHPHISNGHIDFHDMFTVIIITSMIGFGASLLIPSKPTGFLGLPPILLGIWKLVEVLFPEEDEESEKSKISGVKSILRVSAITVMNGGDNIGTYIPLFAQAKAAEIAVHIVTYYILVGVWCLVAFLVMKQGHIWLRAKKYASVVVPVLYLGLGVYIIVKLSCYRWSIERIDDSTSIHLGQSIMAVVTTVLLLACIGAMLWSKLRKEVSRRPDSDVSQGNSPSPTAETELSSSYPPV</sequence>
<feature type="transmembrane region" description="Helical" evidence="2">
    <location>
        <begin position="251"/>
        <end position="269"/>
    </location>
</feature>
<protein>
    <recommendedName>
        <fullName evidence="5">Cadmium resistance transporter</fullName>
    </recommendedName>
</protein>
<dbReference type="InterPro" id="IPR004676">
    <property type="entry name" value="Cd-R_transporter"/>
</dbReference>
<dbReference type="Proteomes" id="UP000036893">
    <property type="component" value="Unassembled WGS sequence"/>
</dbReference>
<dbReference type="Pfam" id="PF03596">
    <property type="entry name" value="Cad"/>
    <property type="match status" value="1"/>
</dbReference>
<feature type="transmembrane region" description="Helical" evidence="2">
    <location>
        <begin position="126"/>
        <end position="144"/>
    </location>
</feature>
<evidence type="ECO:0008006" key="5">
    <source>
        <dbReference type="Google" id="ProtNLM"/>
    </source>
</evidence>
<feature type="region of interest" description="Disordered" evidence="1">
    <location>
        <begin position="72"/>
        <end position="108"/>
    </location>
</feature>
<evidence type="ECO:0000313" key="4">
    <source>
        <dbReference type="Proteomes" id="UP000036893"/>
    </source>
</evidence>
<feature type="compositionally biased region" description="Polar residues" evidence="1">
    <location>
        <begin position="325"/>
        <end position="347"/>
    </location>
</feature>
<feature type="transmembrane region" description="Helical" evidence="2">
    <location>
        <begin position="289"/>
        <end position="311"/>
    </location>
</feature>
<dbReference type="RefSeq" id="XP_043146295.1">
    <property type="nucleotide sequence ID" value="XM_043290360.1"/>
</dbReference>
<gene>
    <name evidence="3" type="ORF">Aud_005430</name>
</gene>
<organism evidence="3 4">
    <name type="scientific">Aspergillus udagawae</name>
    <dbReference type="NCBI Taxonomy" id="91492"/>
    <lineage>
        <taxon>Eukaryota</taxon>
        <taxon>Fungi</taxon>
        <taxon>Dikarya</taxon>
        <taxon>Ascomycota</taxon>
        <taxon>Pezizomycotina</taxon>
        <taxon>Eurotiomycetes</taxon>
        <taxon>Eurotiomycetidae</taxon>
        <taxon>Eurotiales</taxon>
        <taxon>Aspergillaceae</taxon>
        <taxon>Aspergillus</taxon>
        <taxon>Aspergillus subgen. Fumigati</taxon>
    </lineage>
</organism>
<dbReference type="AlphaFoldDB" id="A0A8E0QTE7"/>
<dbReference type="EMBL" id="BBXM02000004">
    <property type="protein sequence ID" value="GIC89029.1"/>
    <property type="molecule type" value="Genomic_DNA"/>
</dbReference>
<keyword evidence="2" id="KW-0472">Membrane</keyword>
<feature type="transmembrane region" description="Helical" evidence="2">
    <location>
        <begin position="217"/>
        <end position="239"/>
    </location>
</feature>
<reference evidence="3" key="2">
    <citation type="submission" date="2021-01" db="EMBL/GenBank/DDBJ databases">
        <title>Pan-genome distribution and transcriptional activeness of fungal secondary metabolism genes in Aspergillus section Fumigati.</title>
        <authorList>
            <person name="Takahashi H."/>
            <person name="Umemura M."/>
            <person name="Ninomiya A."/>
            <person name="Kusuya Y."/>
            <person name="Urayama S."/>
            <person name="Shimizu M."/>
            <person name="Watanabe A."/>
            <person name="Kamei K."/>
            <person name="Yaguchi T."/>
            <person name="Hagiwara D."/>
        </authorList>
    </citation>
    <scope>NUCLEOTIDE SEQUENCE</scope>
    <source>
        <strain evidence="3">IFM 46973</strain>
    </source>
</reference>
<evidence type="ECO:0000313" key="3">
    <source>
        <dbReference type="EMBL" id="GIC89029.1"/>
    </source>
</evidence>
<comment type="caution">
    <text evidence="3">The sequence shown here is derived from an EMBL/GenBank/DDBJ whole genome shotgun (WGS) entry which is preliminary data.</text>
</comment>
<keyword evidence="2" id="KW-1133">Transmembrane helix</keyword>
<reference evidence="3" key="1">
    <citation type="journal article" date="2015" name="Genome Announc.">
        <title>Draft Genome Sequence of the Pathogenic Filamentous Fungus Aspergillus udagawae Strain IFM 46973T.</title>
        <authorList>
            <person name="Kusuya Y."/>
            <person name="Takahashi-Nakaguchi A."/>
            <person name="Takahashi H."/>
            <person name="Yaguchi T."/>
        </authorList>
    </citation>
    <scope>NUCLEOTIDE SEQUENCE</scope>
    <source>
        <strain evidence="3">IFM 46973</strain>
    </source>
</reference>
<feature type="region of interest" description="Disordered" evidence="1">
    <location>
        <begin position="320"/>
        <end position="347"/>
    </location>
</feature>
<evidence type="ECO:0000256" key="2">
    <source>
        <dbReference type="SAM" id="Phobius"/>
    </source>
</evidence>
<proteinExistence type="predicted"/>
<keyword evidence="2" id="KW-0812">Transmembrane</keyword>
<dbReference type="GeneID" id="66992907"/>